<evidence type="ECO:0000313" key="1">
    <source>
        <dbReference type="EMBL" id="MDD0837921.1"/>
    </source>
</evidence>
<sequence>MKVLDRIQVVKSIVHNVLSKWKFIPQVDVVEKPSDLPVKAPEDAAGLYWKNRVYIVAKQPLTGVAKTVAHEVIAHFGLRHLLKSRKQRFLAALSETLQNKRAGPLKKMRDVVKRTYANKHGRLTLKPLQAAEEVAAYAVEREAHPFTGEFTPKKTKRRVTFAKVKQMLNRPAGKVKIGHAHLVATLKAAAQLVRKGCGAAARRVRGIPGAGASRAHVLLGRMHRQRRAPNARSSF</sequence>
<dbReference type="RefSeq" id="WP_273949248.1">
    <property type="nucleotide sequence ID" value="NZ_JAQSIP010000002.1"/>
</dbReference>
<protein>
    <submittedName>
        <fullName evidence="1">Uncharacterized protein</fullName>
    </submittedName>
</protein>
<name>A0ABT5MXA2_9BURK</name>
<evidence type="ECO:0000313" key="2">
    <source>
        <dbReference type="Proteomes" id="UP001528673"/>
    </source>
</evidence>
<gene>
    <name evidence="1" type="ORF">PSQ40_04985</name>
</gene>
<reference evidence="1 2" key="1">
    <citation type="submission" date="2023-02" db="EMBL/GenBank/DDBJ databases">
        <title>Bacterial whole genomic sequence of Curvibacter sp. HBC61.</title>
        <authorList>
            <person name="Le V."/>
            <person name="Ko S.-R."/>
            <person name="Ahn C.-Y."/>
            <person name="Oh H.-M."/>
        </authorList>
    </citation>
    <scope>NUCLEOTIDE SEQUENCE [LARGE SCALE GENOMIC DNA]</scope>
    <source>
        <strain evidence="1 2">HBC61</strain>
    </source>
</reference>
<accession>A0ABT5MXA2</accession>
<dbReference type="Proteomes" id="UP001528673">
    <property type="component" value="Unassembled WGS sequence"/>
</dbReference>
<keyword evidence="2" id="KW-1185">Reference proteome</keyword>
<dbReference type="EMBL" id="JAQSIP010000002">
    <property type="protein sequence ID" value="MDD0837921.1"/>
    <property type="molecule type" value="Genomic_DNA"/>
</dbReference>
<organism evidence="1 2">
    <name type="scientific">Curvibacter cyanobacteriorum</name>
    <dbReference type="NCBI Taxonomy" id="3026422"/>
    <lineage>
        <taxon>Bacteria</taxon>
        <taxon>Pseudomonadati</taxon>
        <taxon>Pseudomonadota</taxon>
        <taxon>Betaproteobacteria</taxon>
        <taxon>Burkholderiales</taxon>
        <taxon>Comamonadaceae</taxon>
        <taxon>Curvibacter</taxon>
    </lineage>
</organism>
<comment type="caution">
    <text evidence="1">The sequence shown here is derived from an EMBL/GenBank/DDBJ whole genome shotgun (WGS) entry which is preliminary data.</text>
</comment>
<proteinExistence type="predicted"/>